<evidence type="ECO:0000313" key="3">
    <source>
        <dbReference type="Proteomes" id="UP000238937"/>
    </source>
</evidence>
<sequence>MLIDRRSRQSFGIFDRQQFKLIKESTMKKLASACGILAIVSSSLAGNAPAVTAQSCNYYTGISVTGQKVNLDTCSISRTSDNGTNFIYYLGDKKLASKANCSDQTWTTSANTQVNKPQSQATKKMLDRVCNEQISSNSSTEEKTESTSEERSIAQASRPGYEDDLIRARGLNASFNQGGRLSANVLIENISGRTLLLANLQLGNGTVTVISDSGEAGNCDFQGLKYVVAEENKESAFSVLKSKGKATIAAINCTGISQSATKSVGVNIPLVVYGKEKNSQFTLTLTDIPVKKIPTR</sequence>
<feature type="compositionally biased region" description="Basic and acidic residues" evidence="1">
    <location>
        <begin position="140"/>
        <end position="152"/>
    </location>
</feature>
<accession>A0A2T1GIH7</accession>
<evidence type="ECO:0000256" key="1">
    <source>
        <dbReference type="SAM" id="MobiDB-lite"/>
    </source>
</evidence>
<gene>
    <name evidence="2" type="ORF">C7B77_08320</name>
</gene>
<evidence type="ECO:0000313" key="2">
    <source>
        <dbReference type="EMBL" id="PSB57450.1"/>
    </source>
</evidence>
<feature type="region of interest" description="Disordered" evidence="1">
    <location>
        <begin position="132"/>
        <end position="160"/>
    </location>
</feature>
<organism evidence="2 3">
    <name type="scientific">Chamaesiphon polymorphus CCALA 037</name>
    <dbReference type="NCBI Taxonomy" id="2107692"/>
    <lineage>
        <taxon>Bacteria</taxon>
        <taxon>Bacillati</taxon>
        <taxon>Cyanobacteriota</taxon>
        <taxon>Cyanophyceae</taxon>
        <taxon>Gomontiellales</taxon>
        <taxon>Chamaesiphonaceae</taxon>
        <taxon>Chamaesiphon</taxon>
    </lineage>
</organism>
<reference evidence="2 3" key="1">
    <citation type="submission" date="2018-03" db="EMBL/GenBank/DDBJ databases">
        <title>The ancient ancestry and fast evolution of plastids.</title>
        <authorList>
            <person name="Moore K.R."/>
            <person name="Magnabosco C."/>
            <person name="Momper L."/>
            <person name="Gold D.A."/>
            <person name="Bosak T."/>
            <person name="Fournier G.P."/>
        </authorList>
    </citation>
    <scope>NUCLEOTIDE SEQUENCE [LARGE SCALE GENOMIC DNA]</scope>
    <source>
        <strain evidence="2 3">CCALA 037</strain>
    </source>
</reference>
<dbReference type="EMBL" id="PVWO01000076">
    <property type="protein sequence ID" value="PSB57450.1"/>
    <property type="molecule type" value="Genomic_DNA"/>
</dbReference>
<keyword evidence="3" id="KW-1185">Reference proteome</keyword>
<dbReference type="Proteomes" id="UP000238937">
    <property type="component" value="Unassembled WGS sequence"/>
</dbReference>
<dbReference type="AlphaFoldDB" id="A0A2T1GIH7"/>
<comment type="caution">
    <text evidence="2">The sequence shown here is derived from an EMBL/GenBank/DDBJ whole genome shotgun (WGS) entry which is preliminary data.</text>
</comment>
<protein>
    <submittedName>
        <fullName evidence="2">Uncharacterized protein</fullName>
    </submittedName>
</protein>
<name>A0A2T1GIH7_9CYAN</name>
<proteinExistence type="predicted"/>